<feature type="domain" description="TRAM" evidence="5">
    <location>
        <begin position="189"/>
        <end position="254"/>
    </location>
</feature>
<dbReference type="Proteomes" id="UP000176444">
    <property type="component" value="Unassembled WGS sequence"/>
</dbReference>
<dbReference type="Gene3D" id="3.40.50.1010">
    <property type="entry name" value="5'-nuclease"/>
    <property type="match status" value="1"/>
</dbReference>
<organism evidence="6 7">
    <name type="scientific">candidate division WWE3 bacterium RIFCSPHIGHO2_01_FULL_35_17</name>
    <dbReference type="NCBI Taxonomy" id="1802614"/>
    <lineage>
        <taxon>Bacteria</taxon>
        <taxon>Katanobacteria</taxon>
    </lineage>
</organism>
<keyword evidence="2" id="KW-0540">Nuclease</keyword>
<dbReference type="CDD" id="cd09877">
    <property type="entry name" value="PIN_YacL-like"/>
    <property type="match status" value="1"/>
</dbReference>
<dbReference type="PROSITE" id="PS50926">
    <property type="entry name" value="TRAM"/>
    <property type="match status" value="1"/>
</dbReference>
<comment type="cofactor">
    <cofactor evidence="1">
        <name>Mg(2+)</name>
        <dbReference type="ChEBI" id="CHEBI:18420"/>
    </cofactor>
</comment>
<dbReference type="SMART" id="SM00670">
    <property type="entry name" value="PINc"/>
    <property type="match status" value="1"/>
</dbReference>
<dbReference type="GO" id="GO:0016787">
    <property type="term" value="F:hydrolase activity"/>
    <property type="evidence" value="ECO:0007669"/>
    <property type="project" value="UniProtKB-KW"/>
</dbReference>
<dbReference type="AlphaFoldDB" id="A0A1F4UQR4"/>
<dbReference type="PANTHER" id="PTHR11603:SF147">
    <property type="entry name" value="MEMBRANE PROTEIN"/>
    <property type="match status" value="1"/>
</dbReference>
<name>A0A1F4UQR4_UNCKA</name>
<dbReference type="InterPro" id="IPR052041">
    <property type="entry name" value="Nucleic_acid_metab_PIN/TRAM"/>
</dbReference>
<comment type="caution">
    <text evidence="6">The sequence shown here is derived from an EMBL/GenBank/DDBJ whole genome shotgun (WGS) entry which is preliminary data.</text>
</comment>
<sequence length="254" mass="28138">MKNNRKTLPEPKLPQRRFINILAEEVAKTLVERLPGLIPHPKNKNRNSKKKIRGLTEKNPIFLDTSAIIDGRIFDVIALGVFTGTFVVLESILLELKHIADSQDMVKRVRGRKGLDLLESLKKGRGNRVIVLPDTENIKNREVDEKLINAARNHKGRVITCDYNLEKKAAISGVLAINVNTLANSLKITAVPGETLHIGILHKGKEITQGVGYLDDGTMLVVENASEDLGHTVDVVVSRIIQTTAGRILFAKKI</sequence>
<dbReference type="EMBL" id="MEUX01000020">
    <property type="protein sequence ID" value="OGC47294.1"/>
    <property type="molecule type" value="Genomic_DNA"/>
</dbReference>
<evidence type="ECO:0000313" key="7">
    <source>
        <dbReference type="Proteomes" id="UP000176444"/>
    </source>
</evidence>
<protein>
    <recommendedName>
        <fullName evidence="5">TRAM domain-containing protein</fullName>
    </recommendedName>
</protein>
<evidence type="ECO:0000256" key="4">
    <source>
        <dbReference type="ARBA" id="ARBA00022842"/>
    </source>
</evidence>
<reference evidence="6 7" key="1">
    <citation type="journal article" date="2016" name="Nat. Commun.">
        <title>Thousands of microbial genomes shed light on interconnected biogeochemical processes in an aquifer system.</title>
        <authorList>
            <person name="Anantharaman K."/>
            <person name="Brown C.T."/>
            <person name="Hug L.A."/>
            <person name="Sharon I."/>
            <person name="Castelle C.J."/>
            <person name="Probst A.J."/>
            <person name="Thomas B.C."/>
            <person name="Singh A."/>
            <person name="Wilkins M.J."/>
            <person name="Karaoz U."/>
            <person name="Brodie E.L."/>
            <person name="Williams K.H."/>
            <person name="Hubbard S.S."/>
            <person name="Banfield J.F."/>
        </authorList>
    </citation>
    <scope>NUCLEOTIDE SEQUENCE [LARGE SCALE GENOMIC DNA]</scope>
</reference>
<dbReference type="InterPro" id="IPR002716">
    <property type="entry name" value="PIN_dom"/>
</dbReference>
<proteinExistence type="predicted"/>
<evidence type="ECO:0000259" key="5">
    <source>
        <dbReference type="PROSITE" id="PS50926"/>
    </source>
</evidence>
<accession>A0A1F4UQR4</accession>
<dbReference type="GO" id="GO:0004518">
    <property type="term" value="F:nuclease activity"/>
    <property type="evidence" value="ECO:0007669"/>
    <property type="project" value="UniProtKB-KW"/>
</dbReference>
<dbReference type="InterPro" id="IPR029060">
    <property type="entry name" value="PIN-like_dom_sf"/>
</dbReference>
<dbReference type="InterPro" id="IPR002792">
    <property type="entry name" value="TRAM_dom"/>
</dbReference>
<keyword evidence="4" id="KW-0460">Magnesium</keyword>
<evidence type="ECO:0000256" key="1">
    <source>
        <dbReference type="ARBA" id="ARBA00001946"/>
    </source>
</evidence>
<evidence type="ECO:0000256" key="3">
    <source>
        <dbReference type="ARBA" id="ARBA00022801"/>
    </source>
</evidence>
<dbReference type="PANTHER" id="PTHR11603">
    <property type="entry name" value="AAA FAMILY ATPASE"/>
    <property type="match status" value="1"/>
</dbReference>
<keyword evidence="3" id="KW-0378">Hydrolase</keyword>
<evidence type="ECO:0000256" key="2">
    <source>
        <dbReference type="ARBA" id="ARBA00022722"/>
    </source>
</evidence>
<dbReference type="SUPFAM" id="SSF88723">
    <property type="entry name" value="PIN domain-like"/>
    <property type="match status" value="1"/>
</dbReference>
<evidence type="ECO:0000313" key="6">
    <source>
        <dbReference type="EMBL" id="OGC47294.1"/>
    </source>
</evidence>
<gene>
    <name evidence="6" type="ORF">A2713_00055</name>
</gene>